<gene>
    <name evidence="3" type="ORF">WMO75_00235</name>
</gene>
<feature type="region of interest" description="Disordered" evidence="2">
    <location>
        <begin position="354"/>
        <end position="407"/>
    </location>
</feature>
<accession>A0ABV1AF50</accession>
<protein>
    <submittedName>
        <fullName evidence="3">Uncharacterized protein</fullName>
    </submittedName>
</protein>
<dbReference type="Proteomes" id="UP001446032">
    <property type="component" value="Unassembled WGS sequence"/>
</dbReference>
<evidence type="ECO:0000313" key="4">
    <source>
        <dbReference type="Proteomes" id="UP001446032"/>
    </source>
</evidence>
<keyword evidence="1" id="KW-0175">Coiled coil</keyword>
<feature type="region of interest" description="Disordered" evidence="2">
    <location>
        <begin position="1"/>
        <end position="41"/>
    </location>
</feature>
<reference evidence="3 4" key="1">
    <citation type="submission" date="2024-03" db="EMBL/GenBank/DDBJ databases">
        <title>Human intestinal bacterial collection.</title>
        <authorList>
            <person name="Pauvert C."/>
            <person name="Hitch T.C.A."/>
            <person name="Clavel T."/>
        </authorList>
    </citation>
    <scope>NUCLEOTIDE SEQUENCE [LARGE SCALE GENOMIC DNA]</scope>
    <source>
        <strain evidence="3 4">CLA-AA-H95</strain>
    </source>
</reference>
<evidence type="ECO:0000313" key="3">
    <source>
        <dbReference type="EMBL" id="MEQ2356779.1"/>
    </source>
</evidence>
<proteinExistence type="predicted"/>
<organism evidence="3 4">
    <name type="scientific">Blautia intestinihominis</name>
    <dbReference type="NCBI Taxonomy" id="3133152"/>
    <lineage>
        <taxon>Bacteria</taxon>
        <taxon>Bacillati</taxon>
        <taxon>Bacillota</taxon>
        <taxon>Clostridia</taxon>
        <taxon>Lachnospirales</taxon>
        <taxon>Lachnospiraceae</taxon>
        <taxon>Blautia</taxon>
    </lineage>
</organism>
<feature type="coiled-coil region" evidence="1">
    <location>
        <begin position="181"/>
        <end position="215"/>
    </location>
</feature>
<dbReference type="RefSeq" id="WP_302247399.1">
    <property type="nucleotide sequence ID" value="NZ_JBBMEI010000001.1"/>
</dbReference>
<sequence length="407" mass="47838">MLDFLKKNKKEKEAQAAREAAMEAERQRKEEEKRKLAEQRAKIDEHAKGGKRIQRALDNIDLENIEMLAEQKESRISVEAVRNYAKVIDNIRWILEDATISDVDTREIDEDILQLVGLFGAAVEAGNEKTATQLLKGIAEGVKFTRTPFIYSNEEHKEMIARKRRKEIDTLLLLGRCQEYIDRVNESLDKLEIYTKELKDDRDKAEKQEKELRDYDPDLPDKVTKVKMKKEPLTRQVLQYVNALNNAIDARNKLKAVELLKGKKEQNLQVIGNTVKNINLMAFGSPELFGNVAMGQLERLHQDFKDDVKAAENETERLKNFNQNVDVTIETMFQNAITDEDLRKMREYYGDIQAEREEEERRKKAEKEQKRKEQEEKEKAQKERERELQLEERRERHSEEHRSTIIQ</sequence>
<name>A0ABV1AF50_9FIRM</name>
<keyword evidence="4" id="KW-1185">Reference proteome</keyword>
<evidence type="ECO:0000256" key="2">
    <source>
        <dbReference type="SAM" id="MobiDB-lite"/>
    </source>
</evidence>
<evidence type="ECO:0000256" key="1">
    <source>
        <dbReference type="SAM" id="Coils"/>
    </source>
</evidence>
<dbReference type="EMBL" id="JBBMEI010000001">
    <property type="protein sequence ID" value="MEQ2356779.1"/>
    <property type="molecule type" value="Genomic_DNA"/>
</dbReference>
<comment type="caution">
    <text evidence="3">The sequence shown here is derived from an EMBL/GenBank/DDBJ whole genome shotgun (WGS) entry which is preliminary data.</text>
</comment>